<gene>
    <name evidence="7" type="ORF">C5167_017497</name>
</gene>
<dbReference type="Gramene" id="RZC49069">
    <property type="protein sequence ID" value="RZC49069"/>
    <property type="gene ID" value="C5167_017497"/>
</dbReference>
<name>A0A4Y7INL2_PAPSO</name>
<evidence type="ECO:0000313" key="8">
    <source>
        <dbReference type="Proteomes" id="UP000316621"/>
    </source>
</evidence>
<keyword evidence="1" id="KW-0560">Oxidoreductase</keyword>
<dbReference type="SUPFAM" id="SSF51905">
    <property type="entry name" value="FAD/NAD(P)-binding domain"/>
    <property type="match status" value="1"/>
</dbReference>
<dbReference type="Pfam" id="PF01494">
    <property type="entry name" value="FAD_binding_3"/>
    <property type="match status" value="1"/>
</dbReference>
<dbReference type="InterPro" id="IPR002938">
    <property type="entry name" value="FAD-bd"/>
</dbReference>
<feature type="domain" description="FAD-binding" evidence="4">
    <location>
        <begin position="10"/>
        <end position="318"/>
    </location>
</feature>
<dbReference type="AlphaFoldDB" id="A0A4Y7INL2"/>
<dbReference type="InterPro" id="IPR025521">
    <property type="entry name" value="Neprosin_propep"/>
</dbReference>
<evidence type="ECO:0000313" key="7">
    <source>
        <dbReference type="EMBL" id="RZC49069.1"/>
    </source>
</evidence>
<dbReference type="InterPro" id="IPR004314">
    <property type="entry name" value="Neprosin"/>
</dbReference>
<dbReference type="EMBL" id="CM010716">
    <property type="protein sequence ID" value="RZC49069.1"/>
    <property type="molecule type" value="Genomic_DNA"/>
</dbReference>
<protein>
    <recommendedName>
        <fullName evidence="9">FAD-binding domain-containing protein</fullName>
    </recommendedName>
</protein>
<dbReference type="GO" id="GO:0071949">
    <property type="term" value="F:FAD binding"/>
    <property type="evidence" value="ECO:0007669"/>
    <property type="project" value="InterPro"/>
</dbReference>
<dbReference type="Gene3D" id="3.50.50.60">
    <property type="entry name" value="FAD/NAD(P)-binding domain"/>
    <property type="match status" value="1"/>
</dbReference>
<evidence type="ECO:0000256" key="2">
    <source>
        <dbReference type="ARBA" id="ARBA00023033"/>
    </source>
</evidence>
<feature type="domain" description="Neprosin PEP catalytic" evidence="5">
    <location>
        <begin position="606"/>
        <end position="710"/>
    </location>
</feature>
<evidence type="ECO:0000259" key="4">
    <source>
        <dbReference type="Pfam" id="PF01494"/>
    </source>
</evidence>
<evidence type="ECO:0000259" key="6">
    <source>
        <dbReference type="Pfam" id="PF14365"/>
    </source>
</evidence>
<dbReference type="PRINTS" id="PR00420">
    <property type="entry name" value="RNGMNOXGNASE"/>
</dbReference>
<sequence>MITTNYIEEAQIVIVGGGIGGLATALALHKKGLESVVLERSESIRTTGSAIGIFSNGWRALDQLGVGAQLRPRAVPFTALRNISLNNGKQEEIPLREEARCLKRNDLVQVLADSLPPNTVRFGCHILAVKLDPLTSQPILQLQDGNTIKAKVVIGCDGVHSVVSELIGLKPAKSFSTCGVRGFTSYPSGHGLSNEFIRIRKDNCLFGRMPVDDNLLYWFVARPWTSSDTGVSSKPKLIKESTIESITDFPEELIEIVKKCDLDSLTLTRIRYRTPWDILLGNFRKGTVIVAGDAMHVMGPFLGQGGSAALEDAVKIEAAMDRYVKERRMRLFMLSSQAYLIGMLLETSSGRLTKLVMIQMGGTLINVMVVVLVLSFVLNSIHYEVEGGQSVSEEEDMELERQLESLNKTPIKTFHFEFGDVIDCVDIYKQPAFDHPALKNHKIQLKLDNPPKRHIMEKTTPINNDEPKTSEIKAYGIECPEGAVPIRRTTKEDLIRAKSFTKARNDSNVSNNFGQQHAILRLDNGYQQFYGVNGEFTTAHIIIVGSGKNEQLNNIQVGLAVHPHVLGDHLTRMLMVPIKLAVTIFSAKVLFRSIDLFSLVALIANKRCGDWPNSIFSGSLSKGFANGLNWGGITKAGSHVGINPAMGSGHYPDGVFGHSGFFHWVQYVNGFNKLIDLNDTPLKAFVDCEWYNITNVGYTSDHGNTIYFGGRCQDVERRAERLNHKSVDG</sequence>
<dbReference type="PANTHER" id="PTHR45934:SF2">
    <property type="entry name" value="MONOOXYGENASE 1"/>
    <property type="match status" value="1"/>
</dbReference>
<dbReference type="PANTHER" id="PTHR45934">
    <property type="entry name" value="FAD/NAD(P)-BINDING OXIDOREDUCTASE FAMILY PROTEIN"/>
    <property type="match status" value="1"/>
</dbReference>
<accession>A0A4Y7INL2</accession>
<dbReference type="Pfam" id="PF14365">
    <property type="entry name" value="Neprosin_AP"/>
    <property type="match status" value="1"/>
</dbReference>
<dbReference type="STRING" id="3469.A0A4Y7INL2"/>
<keyword evidence="2" id="KW-0503">Monooxygenase</keyword>
<dbReference type="InterPro" id="IPR036188">
    <property type="entry name" value="FAD/NAD-bd_sf"/>
</dbReference>
<keyword evidence="8" id="KW-1185">Reference proteome</keyword>
<evidence type="ECO:0000259" key="5">
    <source>
        <dbReference type="Pfam" id="PF03080"/>
    </source>
</evidence>
<evidence type="ECO:0000256" key="3">
    <source>
        <dbReference type="ARBA" id="ARBA00024018"/>
    </source>
</evidence>
<dbReference type="Pfam" id="PF03080">
    <property type="entry name" value="Neprosin"/>
    <property type="match status" value="1"/>
</dbReference>
<comment type="similarity">
    <text evidence="3">Belongs to the 3-hydroxybenzoate 6-hydroxylase family.</text>
</comment>
<dbReference type="Proteomes" id="UP000316621">
    <property type="component" value="Chromosome 2"/>
</dbReference>
<proteinExistence type="inferred from homology"/>
<feature type="domain" description="Neprosin activation peptide" evidence="6">
    <location>
        <begin position="415"/>
        <end position="508"/>
    </location>
</feature>
<reference evidence="7 8" key="1">
    <citation type="journal article" date="2018" name="Science">
        <title>The opium poppy genome and morphinan production.</title>
        <authorList>
            <person name="Guo L."/>
            <person name="Winzer T."/>
            <person name="Yang X."/>
            <person name="Li Y."/>
            <person name="Ning Z."/>
            <person name="He Z."/>
            <person name="Teodor R."/>
            <person name="Lu Y."/>
            <person name="Bowser T.A."/>
            <person name="Graham I.A."/>
            <person name="Ye K."/>
        </authorList>
    </citation>
    <scope>NUCLEOTIDE SEQUENCE [LARGE SCALE GENOMIC DNA]</scope>
    <source>
        <strain evidence="8">cv. HN1</strain>
        <tissue evidence="7">Leaves</tissue>
    </source>
</reference>
<evidence type="ECO:0000256" key="1">
    <source>
        <dbReference type="ARBA" id="ARBA00023002"/>
    </source>
</evidence>
<evidence type="ECO:0008006" key="9">
    <source>
        <dbReference type="Google" id="ProtNLM"/>
    </source>
</evidence>
<dbReference type="GO" id="GO:0004497">
    <property type="term" value="F:monooxygenase activity"/>
    <property type="evidence" value="ECO:0007669"/>
    <property type="project" value="UniProtKB-KW"/>
</dbReference>
<dbReference type="InterPro" id="IPR044560">
    <property type="entry name" value="MOase"/>
</dbReference>
<organism evidence="7 8">
    <name type="scientific">Papaver somniferum</name>
    <name type="common">Opium poppy</name>
    <dbReference type="NCBI Taxonomy" id="3469"/>
    <lineage>
        <taxon>Eukaryota</taxon>
        <taxon>Viridiplantae</taxon>
        <taxon>Streptophyta</taxon>
        <taxon>Embryophyta</taxon>
        <taxon>Tracheophyta</taxon>
        <taxon>Spermatophyta</taxon>
        <taxon>Magnoliopsida</taxon>
        <taxon>Ranunculales</taxon>
        <taxon>Papaveraceae</taxon>
        <taxon>Papaveroideae</taxon>
        <taxon>Papaver</taxon>
    </lineage>
</organism>